<name>A0A1B2DTW4_9BACL</name>
<dbReference type="PANTHER" id="PTHR35788:SF1">
    <property type="entry name" value="EXPORTED PROTEIN"/>
    <property type="match status" value="1"/>
</dbReference>
<evidence type="ECO:0000313" key="2">
    <source>
        <dbReference type="EMBL" id="ANY71156.1"/>
    </source>
</evidence>
<evidence type="ECO:0000256" key="1">
    <source>
        <dbReference type="SAM" id="MobiDB-lite"/>
    </source>
</evidence>
<dbReference type="PANTHER" id="PTHR35788">
    <property type="entry name" value="EXPORTED PROTEIN-RELATED"/>
    <property type="match status" value="1"/>
</dbReference>
<reference evidence="2" key="1">
    <citation type="submission" date="2016-08" db="EMBL/GenBank/DDBJ databases">
        <title>Complete Genome Seqeunce of Paenibacillus sp. nov. IHBB 9852 from high altitute lake of Indian trans-Himalayas.</title>
        <authorList>
            <person name="Kiran S."/>
            <person name="Swarnkar M.K."/>
            <person name="Rana A."/>
            <person name="Tewari R."/>
            <person name="Gulati A."/>
        </authorList>
    </citation>
    <scope>NUCLEOTIDE SEQUENCE [LARGE SCALE GENOMIC DNA]</scope>
    <source>
        <strain evidence="2">IHBB 9852</strain>
    </source>
</reference>
<dbReference type="EMBL" id="CP016809">
    <property type="protein sequence ID" value="ANY71156.1"/>
    <property type="molecule type" value="Genomic_DNA"/>
</dbReference>
<organism evidence="2">
    <name type="scientific">Paenibacillus ihbetae</name>
    <dbReference type="NCBI Taxonomy" id="1870820"/>
    <lineage>
        <taxon>Bacteria</taxon>
        <taxon>Bacillati</taxon>
        <taxon>Bacillota</taxon>
        <taxon>Bacilli</taxon>
        <taxon>Bacillales</taxon>
        <taxon>Paenibacillaceae</taxon>
        <taxon>Paenibacillus</taxon>
    </lineage>
</organism>
<accession>A0A1B2DTW4</accession>
<evidence type="ECO:0008006" key="3">
    <source>
        <dbReference type="Google" id="ProtNLM"/>
    </source>
</evidence>
<dbReference type="InterPro" id="IPR007391">
    <property type="entry name" value="Vancomycin_resist_VanW"/>
</dbReference>
<feature type="region of interest" description="Disordered" evidence="1">
    <location>
        <begin position="286"/>
        <end position="311"/>
    </location>
</feature>
<feature type="compositionally biased region" description="Basic and acidic residues" evidence="1">
    <location>
        <begin position="293"/>
        <end position="311"/>
    </location>
</feature>
<dbReference type="AlphaFoldDB" id="A0A1B2DTW4"/>
<dbReference type="InterPro" id="IPR052913">
    <property type="entry name" value="Glycopeptide_resist_protein"/>
</dbReference>
<dbReference type="KEGG" id="pib:BBD41_00300"/>
<sequence length="311" mass="34820">MLKWLSIAAIFLLLQGGQDTDQLTIMNDGNVVSTVSREEHALDVFPLMDMEKYEAWVEQVDRKIYHEAQNARIGSSGQIIPGQNGYRLHRGKLLEQYQAYRYGTGPVTIEAPRLPIYPKVDSEVLASIRVKPIGYYVTYYNSRNKNRTHNINLASRAIDSFVVFPGEVFSFNQVVGIRTPGRGYLPAPVIVRGELSEGVGGGICQVSSTLFNAIDRAGLKIVQRYSHSRNVPYVPPGRDATVSWGGPDFVFENAYNEPVLIRAFSGGGKMTVSVYSSEHIEYKPREVPSISRRLPEETKDEPQDHDPVSRD</sequence>
<proteinExistence type="predicted"/>
<gene>
    <name evidence="2" type="ORF">BBD41_00300</name>
</gene>
<protein>
    <recommendedName>
        <fullName evidence="3">Peptidoglycan binding domain-containing protein</fullName>
    </recommendedName>
</protein>
<dbReference type="Pfam" id="PF04294">
    <property type="entry name" value="VanW"/>
    <property type="match status" value="1"/>
</dbReference>